<sequence length="424" mass="46984">MNGYLAKSISNMPSRYETKEKAIPKLLGKGLKLPHSGHVLKNRFYKVPMSEYIAVADKSNPRISGIPSKVFANMFEKWAAGGYALISTGAIFLDETGLAMIPGNLMINPEADSAERRAGFKAIPRGVKKHGSYMMGQLMNFGDQMAFCNATNDSEKEAAFEKTKYAIKYLYESGFDGANFVLVFVPSKEGEKGPDLDKVGALIDAMAAAKRSVIPESANFALGIKLSTAKLQPFSVNFDDFVKIAKKIEYSQYDYIELAGGNYEYPYEKEQKDQDREAFYRKVIDEVKHQVKSIPFFGTGGFRAVSTMEKMLKDGKLDGIGLARPAAAEFDFPQKVLSHQIQGAKWNPFEQDMETGVMAGAAQMNQAGMRSLSESNGNPNYGVMDLTNEKTLEKFNAAKKDFLEKAAEIKKQEQWAWGVIVLTT</sequence>
<evidence type="ECO:0000313" key="4">
    <source>
        <dbReference type="Proteomes" id="UP001201812"/>
    </source>
</evidence>
<keyword evidence="4" id="KW-1185">Reference proteome</keyword>
<dbReference type="Gene3D" id="3.20.20.70">
    <property type="entry name" value="Aldolase class I"/>
    <property type="match status" value="2"/>
</dbReference>
<dbReference type="InterPro" id="IPR051799">
    <property type="entry name" value="NADH_flavin_oxidoreductase"/>
</dbReference>
<evidence type="ECO:0000313" key="3">
    <source>
        <dbReference type="EMBL" id="KAI1697943.1"/>
    </source>
</evidence>
<dbReference type="GO" id="GO:0016491">
    <property type="term" value="F:oxidoreductase activity"/>
    <property type="evidence" value="ECO:0007669"/>
    <property type="project" value="UniProtKB-KW"/>
</dbReference>
<evidence type="ECO:0000256" key="2">
    <source>
        <dbReference type="ARBA" id="ARBA00023002"/>
    </source>
</evidence>
<dbReference type="AlphaFoldDB" id="A0AAD4MKP6"/>
<keyword evidence="1" id="KW-0285">Flavoprotein</keyword>
<dbReference type="Proteomes" id="UP001201812">
    <property type="component" value="Unassembled WGS sequence"/>
</dbReference>
<keyword evidence="2" id="KW-0560">Oxidoreductase</keyword>
<protein>
    <submittedName>
        <fullName evidence="3">NADH-dependent flavin oxidoreductase nadA</fullName>
    </submittedName>
</protein>
<organism evidence="3 4">
    <name type="scientific">Ditylenchus destructor</name>
    <dbReference type="NCBI Taxonomy" id="166010"/>
    <lineage>
        <taxon>Eukaryota</taxon>
        <taxon>Metazoa</taxon>
        <taxon>Ecdysozoa</taxon>
        <taxon>Nematoda</taxon>
        <taxon>Chromadorea</taxon>
        <taxon>Rhabditida</taxon>
        <taxon>Tylenchina</taxon>
        <taxon>Tylenchomorpha</taxon>
        <taxon>Sphaerularioidea</taxon>
        <taxon>Anguinidae</taxon>
        <taxon>Anguininae</taxon>
        <taxon>Ditylenchus</taxon>
    </lineage>
</organism>
<dbReference type="InterPro" id="IPR013785">
    <property type="entry name" value="Aldolase_TIM"/>
</dbReference>
<dbReference type="PANTHER" id="PTHR43656">
    <property type="entry name" value="BINDING OXIDOREDUCTASE, PUTATIVE (AFU_ORTHOLOGUE AFUA_2G08260)-RELATED"/>
    <property type="match status" value="1"/>
</dbReference>
<name>A0AAD4MKP6_9BILA</name>
<gene>
    <name evidence="3" type="ORF">DdX_18185</name>
</gene>
<comment type="caution">
    <text evidence="3">The sequence shown here is derived from an EMBL/GenBank/DDBJ whole genome shotgun (WGS) entry which is preliminary data.</text>
</comment>
<dbReference type="PANTHER" id="PTHR43656:SF5">
    <property type="entry name" value="NADH:FLAVIN OXIDOREDUCTASE_NADH OXIDASE N-TERMINAL DOMAIN-CONTAINING PROTEIN"/>
    <property type="match status" value="1"/>
</dbReference>
<reference evidence="3" key="1">
    <citation type="submission" date="2022-01" db="EMBL/GenBank/DDBJ databases">
        <title>Genome Sequence Resource for Two Populations of Ditylenchus destructor, the Migratory Endoparasitic Phytonematode.</title>
        <authorList>
            <person name="Zhang H."/>
            <person name="Lin R."/>
            <person name="Xie B."/>
        </authorList>
    </citation>
    <scope>NUCLEOTIDE SEQUENCE</scope>
    <source>
        <strain evidence="3">BazhouSP</strain>
    </source>
</reference>
<accession>A0AAD4MKP6</accession>
<proteinExistence type="predicted"/>
<dbReference type="EMBL" id="JAKKPZ010000242">
    <property type="protein sequence ID" value="KAI1697943.1"/>
    <property type="molecule type" value="Genomic_DNA"/>
</dbReference>
<evidence type="ECO:0000256" key="1">
    <source>
        <dbReference type="ARBA" id="ARBA00022630"/>
    </source>
</evidence>
<dbReference type="SUPFAM" id="SSF51395">
    <property type="entry name" value="FMN-linked oxidoreductases"/>
    <property type="match status" value="1"/>
</dbReference>